<keyword evidence="3" id="KW-1003">Cell membrane</keyword>
<proteinExistence type="inferred from homology"/>
<keyword evidence="10" id="KW-1185">Reference proteome</keyword>
<dbReference type="PROSITE" id="PS50928">
    <property type="entry name" value="ABC_TM1"/>
    <property type="match status" value="1"/>
</dbReference>
<evidence type="ECO:0000259" key="8">
    <source>
        <dbReference type="PROSITE" id="PS50928"/>
    </source>
</evidence>
<feature type="transmembrane region" description="Helical" evidence="7">
    <location>
        <begin position="120"/>
        <end position="141"/>
    </location>
</feature>
<evidence type="ECO:0000256" key="7">
    <source>
        <dbReference type="RuleBase" id="RU363032"/>
    </source>
</evidence>
<evidence type="ECO:0000313" key="9">
    <source>
        <dbReference type="EMBL" id="SQD92851.1"/>
    </source>
</evidence>
<protein>
    <submittedName>
        <fullName evidence="9">ABC-type sugar transport system, permease component</fullName>
    </submittedName>
</protein>
<evidence type="ECO:0000256" key="6">
    <source>
        <dbReference type="ARBA" id="ARBA00023136"/>
    </source>
</evidence>
<keyword evidence="9" id="KW-0762">Sugar transport</keyword>
<keyword evidence="5 7" id="KW-1133">Transmembrane helix</keyword>
<dbReference type="PANTHER" id="PTHR43744">
    <property type="entry name" value="ABC TRANSPORTER PERMEASE PROTEIN MG189-RELATED-RELATED"/>
    <property type="match status" value="1"/>
</dbReference>
<feature type="transmembrane region" description="Helical" evidence="7">
    <location>
        <begin position="86"/>
        <end position="108"/>
    </location>
</feature>
<feature type="domain" description="ABC transmembrane type-1" evidence="8">
    <location>
        <begin position="82"/>
        <end position="271"/>
    </location>
</feature>
<dbReference type="AlphaFoldDB" id="A0A2X3KJN0"/>
<dbReference type="EMBL" id="LS483254">
    <property type="protein sequence ID" value="SQD92851.1"/>
    <property type="molecule type" value="Genomic_DNA"/>
</dbReference>
<keyword evidence="2 7" id="KW-0813">Transport</keyword>
<dbReference type="GO" id="GO:0055085">
    <property type="term" value="P:transmembrane transport"/>
    <property type="evidence" value="ECO:0007669"/>
    <property type="project" value="InterPro"/>
</dbReference>
<evidence type="ECO:0000256" key="2">
    <source>
        <dbReference type="ARBA" id="ARBA00022448"/>
    </source>
</evidence>
<dbReference type="GO" id="GO:0005886">
    <property type="term" value="C:plasma membrane"/>
    <property type="evidence" value="ECO:0007669"/>
    <property type="project" value="UniProtKB-SubCell"/>
</dbReference>
<evidence type="ECO:0000256" key="4">
    <source>
        <dbReference type="ARBA" id="ARBA00022692"/>
    </source>
</evidence>
<dbReference type="InterPro" id="IPR000515">
    <property type="entry name" value="MetI-like"/>
</dbReference>
<sequence>MRGRRGLAKGRSVVATVGVWVVLGLMLVYVLGPLVFMATASLMPASEVTRIPYRWIPNTFYWQNFWQAIRGNDGRFYFVRNMVNSLFVATAITLTTVVLSTVTGYGLAKFTFRGRKAIMLLIVATMMIPFQVIMIPLYIITTNMGMQNSYAGLIVPFLVNAFGVFLMRQHLLTFPDEILDAARIDGASEVQILWRVVFPSSWPAIATLAVLTFRTQWDNLMWPLLIAQSREMQTIPLYITLFAEEKFTDEGAMMATAVLASLPMVVLFLGLSRYFVGGARLFSAQKG</sequence>
<accession>A0A2X3KJN0</accession>
<feature type="transmembrane region" description="Helical" evidence="7">
    <location>
        <begin position="192"/>
        <end position="213"/>
    </location>
</feature>
<feature type="transmembrane region" description="Helical" evidence="7">
    <location>
        <begin position="153"/>
        <end position="171"/>
    </location>
</feature>
<name>A0A2X3KJN0_9BACT</name>
<reference evidence="10" key="1">
    <citation type="submission" date="2018-05" db="EMBL/GenBank/DDBJ databases">
        <authorList>
            <person name="Hao L."/>
        </authorList>
    </citation>
    <scope>NUCLEOTIDE SEQUENCE [LARGE SCALE GENOMIC DNA]</scope>
</reference>
<feature type="transmembrane region" description="Helical" evidence="7">
    <location>
        <begin position="252"/>
        <end position="276"/>
    </location>
</feature>
<evidence type="ECO:0000313" key="10">
    <source>
        <dbReference type="Proteomes" id="UP000249818"/>
    </source>
</evidence>
<dbReference type="Gene3D" id="1.10.3720.10">
    <property type="entry name" value="MetI-like"/>
    <property type="match status" value="1"/>
</dbReference>
<gene>
    <name evidence="9" type="ORF">BARAN1_0827</name>
</gene>
<evidence type="ECO:0000256" key="1">
    <source>
        <dbReference type="ARBA" id="ARBA00004651"/>
    </source>
</evidence>
<dbReference type="Proteomes" id="UP000249818">
    <property type="component" value="Chromosome BARAN1"/>
</dbReference>
<dbReference type="InterPro" id="IPR035906">
    <property type="entry name" value="MetI-like_sf"/>
</dbReference>
<comment type="subcellular location">
    <subcellularLocation>
        <location evidence="1 7">Cell membrane</location>
        <topology evidence="1 7">Multi-pass membrane protein</topology>
    </subcellularLocation>
</comment>
<comment type="similarity">
    <text evidence="7">Belongs to the binding-protein-dependent transport system permease family.</text>
</comment>
<keyword evidence="6 7" id="KW-0472">Membrane</keyword>
<keyword evidence="4 7" id="KW-0812">Transmembrane</keyword>
<organism evidence="9 10">
    <name type="scientific">Candidatus Bipolaricaulis anaerobius</name>
    <dbReference type="NCBI Taxonomy" id="2026885"/>
    <lineage>
        <taxon>Bacteria</taxon>
        <taxon>Candidatus Bipolaricaulota</taxon>
        <taxon>Candidatus Bipolaricaulia</taxon>
        <taxon>Candidatus Bipolaricaulales</taxon>
        <taxon>Candidatus Bipolaricaulaceae</taxon>
        <taxon>Candidatus Bipolaricaulis</taxon>
    </lineage>
</organism>
<dbReference type="KEGG" id="bana:BARAN1_0827"/>
<dbReference type="CDD" id="cd06261">
    <property type="entry name" value="TM_PBP2"/>
    <property type="match status" value="1"/>
</dbReference>
<feature type="transmembrane region" description="Helical" evidence="7">
    <location>
        <begin position="12"/>
        <end position="36"/>
    </location>
</feature>
<dbReference type="PANTHER" id="PTHR43744:SF12">
    <property type="entry name" value="ABC TRANSPORTER PERMEASE PROTEIN MG189-RELATED"/>
    <property type="match status" value="1"/>
</dbReference>
<evidence type="ECO:0000256" key="3">
    <source>
        <dbReference type="ARBA" id="ARBA00022475"/>
    </source>
</evidence>
<dbReference type="Pfam" id="PF00528">
    <property type="entry name" value="BPD_transp_1"/>
    <property type="match status" value="1"/>
</dbReference>
<dbReference type="SUPFAM" id="SSF161098">
    <property type="entry name" value="MetI-like"/>
    <property type="match status" value="1"/>
</dbReference>
<evidence type="ECO:0000256" key="5">
    <source>
        <dbReference type="ARBA" id="ARBA00022989"/>
    </source>
</evidence>